<comment type="similarity">
    <text evidence="2">Belongs to the methyl-accepting chemotaxis (MCP) protein family.</text>
</comment>
<dbReference type="PANTHER" id="PTHR43531:SF11">
    <property type="entry name" value="METHYL-ACCEPTING CHEMOTAXIS PROTEIN 3"/>
    <property type="match status" value="1"/>
</dbReference>
<evidence type="ECO:0000256" key="1">
    <source>
        <dbReference type="ARBA" id="ARBA00022500"/>
    </source>
</evidence>
<dbReference type="GO" id="GO:0006935">
    <property type="term" value="P:chemotaxis"/>
    <property type="evidence" value="ECO:0007669"/>
    <property type="project" value="UniProtKB-KW"/>
</dbReference>
<evidence type="ECO:0000256" key="6">
    <source>
        <dbReference type="SAM" id="Phobius"/>
    </source>
</evidence>
<dbReference type="InterPro" id="IPR003660">
    <property type="entry name" value="HAMP_dom"/>
</dbReference>
<evidence type="ECO:0000256" key="4">
    <source>
        <dbReference type="SAM" id="Coils"/>
    </source>
</evidence>
<evidence type="ECO:0000313" key="10">
    <source>
        <dbReference type="Proteomes" id="UP000509367"/>
    </source>
</evidence>
<keyword evidence="6" id="KW-1133">Transmembrane helix</keyword>
<dbReference type="KEGG" id="orm:HTY61_02510"/>
<dbReference type="PANTHER" id="PTHR43531">
    <property type="entry name" value="PROTEIN ICFG"/>
    <property type="match status" value="1"/>
</dbReference>
<keyword evidence="4" id="KW-0175">Coiled coil</keyword>
<dbReference type="Gene3D" id="1.10.287.950">
    <property type="entry name" value="Methyl-accepting chemotaxis protein"/>
    <property type="match status" value="1"/>
</dbReference>
<proteinExistence type="inferred from homology"/>
<dbReference type="GO" id="GO:0007165">
    <property type="term" value="P:signal transduction"/>
    <property type="evidence" value="ECO:0007669"/>
    <property type="project" value="UniProtKB-KW"/>
</dbReference>
<dbReference type="AlphaFoldDB" id="A0A6N1V8Z3"/>
<feature type="transmembrane region" description="Helical" evidence="6">
    <location>
        <begin position="12"/>
        <end position="33"/>
    </location>
</feature>
<dbReference type="InterPro" id="IPR004089">
    <property type="entry name" value="MCPsignal_dom"/>
</dbReference>
<keyword evidence="6" id="KW-0812">Transmembrane</keyword>
<name>A0A6N1V8Z3_9HYPH</name>
<dbReference type="CDD" id="cd06225">
    <property type="entry name" value="HAMP"/>
    <property type="match status" value="1"/>
</dbReference>
<dbReference type="PROSITE" id="PS50111">
    <property type="entry name" value="CHEMOTAXIS_TRANSDUC_2"/>
    <property type="match status" value="1"/>
</dbReference>
<feature type="domain" description="HAMP" evidence="8">
    <location>
        <begin position="447"/>
        <end position="500"/>
    </location>
</feature>
<sequence>MPFRKLIARLSIQSKVLVFIVPLIGGIISLALINQYSGAMLSRGLGGTSASIVSLSGFKSAYSEMNAFLATATEERRDVVMKRLENQIARLTDSMRFASTDAERTALEAARKTVTELQAQTSELWNIHETERQLSESIENDVAQMIGARLLLVSNTVRVQRETKKIEKQARTLLLTANDLFEGAELITGYASELNMVDGPRAMLDLVGQRSGDYEKALESLQSAIPEDRQALKETITENLAAIIELGKSRVANDAVVVQIQRHANDLQHGGTQLRGIALEFARKATARFAEFENSVKFAELVAKSAQSIFDNINAVQVTAMRLLGDKTPEARDELVIKLNLLDSSLGRYVSSVGDGVGTLAPIEKIRPLLSALHENTGGLVNAFKARQAAFADAAARIDQAWANIVSFAGSQSSGAAEVQNEARALSIVSAVFFTLFGALASLLLIAALKGPIRRLTIAMSDVASGNLSTDVEGEDRGDEIGEMARALAVFRNNAIDKIRVEQESERAREAAAMEREKADRQKAIAQSELEAAVEAIGSSLDRLAGGDLTATIDTPLAGELDRLRLNLNASMERMRETLIHIRDNARSIDHRSTQLHSAADRLSRRTESQAAAIEEAASAIGQISATVTASSERMTTTDQLAGEARRDSADASATASDAAAAMNRIEQQATQIGQIIGVIDEIAFQTNLLALNAGVEAARAGEAGHGFAVVAQEVRELATRSADAAKEIKELIGRSGEEVRAGVGLVSKTVETIARVTERIDEIADQMEALAIAGTEQADGLREISTTVSHLDRDTQQNAAMADETNSATDELLNDARALSERIAAFRLEAEAGDTIRDVA</sequence>
<dbReference type="SMART" id="SM00304">
    <property type="entry name" value="HAMP"/>
    <property type="match status" value="2"/>
</dbReference>
<dbReference type="SUPFAM" id="SSF158472">
    <property type="entry name" value="HAMP domain-like"/>
    <property type="match status" value="1"/>
</dbReference>
<protein>
    <submittedName>
        <fullName evidence="9">Methyl-accepting chemotaxis protein</fullName>
    </submittedName>
</protein>
<evidence type="ECO:0000259" key="7">
    <source>
        <dbReference type="PROSITE" id="PS50111"/>
    </source>
</evidence>
<feature type="coiled-coil region" evidence="4">
    <location>
        <begin position="509"/>
        <end position="536"/>
    </location>
</feature>
<evidence type="ECO:0000256" key="3">
    <source>
        <dbReference type="PROSITE-ProRule" id="PRU00284"/>
    </source>
</evidence>
<keyword evidence="10" id="KW-1185">Reference proteome</keyword>
<dbReference type="PROSITE" id="PS50885">
    <property type="entry name" value="HAMP"/>
    <property type="match status" value="2"/>
</dbReference>
<dbReference type="EMBL" id="CP054836">
    <property type="protein sequence ID" value="QKV17416.1"/>
    <property type="molecule type" value="Genomic_DNA"/>
</dbReference>
<dbReference type="Pfam" id="PF00015">
    <property type="entry name" value="MCPsignal"/>
    <property type="match status" value="1"/>
</dbReference>
<dbReference type="Proteomes" id="UP000509367">
    <property type="component" value="Chromosome"/>
</dbReference>
<evidence type="ECO:0000313" key="9">
    <source>
        <dbReference type="EMBL" id="QKV17416.1"/>
    </source>
</evidence>
<evidence type="ECO:0000259" key="8">
    <source>
        <dbReference type="PROSITE" id="PS50885"/>
    </source>
</evidence>
<evidence type="ECO:0000256" key="5">
    <source>
        <dbReference type="SAM" id="MobiDB-lite"/>
    </source>
</evidence>
<dbReference type="SMART" id="SM00283">
    <property type="entry name" value="MA"/>
    <property type="match status" value="1"/>
</dbReference>
<dbReference type="Pfam" id="PF00672">
    <property type="entry name" value="HAMP"/>
    <property type="match status" value="1"/>
</dbReference>
<feature type="region of interest" description="Disordered" evidence="5">
    <location>
        <begin position="632"/>
        <end position="653"/>
    </location>
</feature>
<gene>
    <name evidence="9" type="ORF">HTY61_02510</name>
</gene>
<keyword evidence="6" id="KW-0472">Membrane</keyword>
<dbReference type="GO" id="GO:0016020">
    <property type="term" value="C:membrane"/>
    <property type="evidence" value="ECO:0007669"/>
    <property type="project" value="InterPro"/>
</dbReference>
<feature type="transmembrane region" description="Helical" evidence="6">
    <location>
        <begin position="428"/>
        <end position="449"/>
    </location>
</feature>
<dbReference type="SUPFAM" id="SSF58104">
    <property type="entry name" value="Methyl-accepting chemotaxis protein (MCP) signaling domain"/>
    <property type="match status" value="1"/>
</dbReference>
<feature type="domain" description="HAMP" evidence="8">
    <location>
        <begin position="528"/>
        <end position="580"/>
    </location>
</feature>
<reference evidence="9 10" key="1">
    <citation type="submission" date="2020-06" db="EMBL/GenBank/DDBJ databases">
        <title>Oricola thermophila sp. nov. isolated from a tidal sediments.</title>
        <authorList>
            <person name="Kwon K.K."/>
            <person name="Yang S.-H."/>
            <person name="Park M.-J."/>
        </authorList>
    </citation>
    <scope>NUCLEOTIDE SEQUENCE [LARGE SCALE GENOMIC DNA]</scope>
    <source>
        <strain evidence="9 10">MEBiC13590</strain>
    </source>
</reference>
<dbReference type="Gene3D" id="1.10.8.500">
    <property type="entry name" value="HAMP domain in histidine kinase"/>
    <property type="match status" value="1"/>
</dbReference>
<dbReference type="InterPro" id="IPR051310">
    <property type="entry name" value="MCP_chemotaxis"/>
</dbReference>
<organism evidence="9 10">
    <name type="scientific">Oricola thermophila</name>
    <dbReference type="NCBI Taxonomy" id="2742145"/>
    <lineage>
        <taxon>Bacteria</taxon>
        <taxon>Pseudomonadati</taxon>
        <taxon>Pseudomonadota</taxon>
        <taxon>Alphaproteobacteria</taxon>
        <taxon>Hyphomicrobiales</taxon>
        <taxon>Ahrensiaceae</taxon>
        <taxon>Oricola</taxon>
    </lineage>
</organism>
<keyword evidence="1" id="KW-0145">Chemotaxis</keyword>
<feature type="domain" description="Methyl-accepting transducer" evidence="7">
    <location>
        <begin position="585"/>
        <end position="814"/>
    </location>
</feature>
<keyword evidence="3" id="KW-0807">Transducer</keyword>
<accession>A0A6N1V8Z3</accession>
<evidence type="ECO:0000256" key="2">
    <source>
        <dbReference type="ARBA" id="ARBA00029447"/>
    </source>
</evidence>